<proteinExistence type="predicted"/>
<dbReference type="AlphaFoldDB" id="A0A6C0JVL8"/>
<dbReference type="InterPro" id="IPR029044">
    <property type="entry name" value="Nucleotide-diphossugar_trans"/>
</dbReference>
<dbReference type="EMBL" id="MN740696">
    <property type="protein sequence ID" value="QHU08437.1"/>
    <property type="molecule type" value="Genomic_DNA"/>
</dbReference>
<dbReference type="SUPFAM" id="SSF53756">
    <property type="entry name" value="UDP-Glycosyltransferase/glycogen phosphorylase"/>
    <property type="match status" value="1"/>
</dbReference>
<dbReference type="Gene3D" id="3.40.50.2000">
    <property type="entry name" value="Glycogen Phosphorylase B"/>
    <property type="match status" value="2"/>
</dbReference>
<organism evidence="2">
    <name type="scientific">viral metagenome</name>
    <dbReference type="NCBI Taxonomy" id="1070528"/>
    <lineage>
        <taxon>unclassified sequences</taxon>
        <taxon>metagenomes</taxon>
        <taxon>organismal metagenomes</taxon>
    </lineage>
</organism>
<feature type="domain" description="UDP-N-acetylglucosamine 2-epimerase" evidence="1">
    <location>
        <begin position="281"/>
        <end position="599"/>
    </location>
</feature>
<dbReference type="InterPro" id="IPR003331">
    <property type="entry name" value="UDP_GlcNAc_Epimerase_2_dom"/>
</dbReference>
<sequence>MSIKYYKYNSFKNANITIVMTTHDRKEQTLYTLFTISKSSFPAKVILVDDSVNGFFTEKELTFPFEILYITIQDKTWINPCVNYNLGFDKITTPLVIIQNAEVFHCGDIIKHVTENLNDKTYIVYDVGGTRSLQENHEIYKFDLDYEKIYKFQTRWYQHTVERPSDYHFLSAISLNNLKRLGGFDSAYANGACYDDEEFVYRIKHHLRLKIHNICTEKERLFGIHQWHEEAPKSYDPKYVKINQDLFKKLETTPRKTVVTITGIRPDFIRMSAIFKKLDISFNHVLIHTGQHYDELLSDVFFRDLEIRKPDHILNTGSQSSNHFEQLAYLSVNIPKLLKDIKPDIVLFLGDSNSAGVSFPLKKEGYKIGHIEAGMRSGDKRMLEEINRTVCDHCSDILFVYHNDYKRNLEKENITSNVFVVGNTIVEPCREFIPEITKRNDMILVDIHRPENFLYRDRLTNIIVFAIICGQRYQIPVKLLYFKRLKDALTNFSIALGNIEMIDLMSYKKYLDTIYHCKFIISDSGTGQEEPAMLNVPVVVPRDFTERPQSYSNGCSIKLDASTLGNLQDVFSWLEKDFTPNIEWLGDGSTSETIVKHLENFLG</sequence>
<dbReference type="SUPFAM" id="SSF53448">
    <property type="entry name" value="Nucleotide-diphospho-sugar transferases"/>
    <property type="match status" value="1"/>
</dbReference>
<dbReference type="InterPro" id="IPR029767">
    <property type="entry name" value="WecB-like"/>
</dbReference>
<evidence type="ECO:0000313" key="2">
    <source>
        <dbReference type="EMBL" id="QHU08437.1"/>
    </source>
</evidence>
<evidence type="ECO:0000259" key="1">
    <source>
        <dbReference type="Pfam" id="PF02350"/>
    </source>
</evidence>
<dbReference type="PANTHER" id="PTHR43174">
    <property type="entry name" value="UDP-N-ACETYLGLUCOSAMINE 2-EPIMERASE"/>
    <property type="match status" value="1"/>
</dbReference>
<protein>
    <recommendedName>
        <fullName evidence="1">UDP-N-acetylglucosamine 2-epimerase domain-containing protein</fullName>
    </recommendedName>
</protein>
<name>A0A6C0JVL8_9ZZZZ</name>
<reference evidence="2" key="1">
    <citation type="journal article" date="2020" name="Nature">
        <title>Giant virus diversity and host interactions through global metagenomics.</title>
        <authorList>
            <person name="Schulz F."/>
            <person name="Roux S."/>
            <person name="Paez-Espino D."/>
            <person name="Jungbluth S."/>
            <person name="Walsh D.A."/>
            <person name="Denef V.J."/>
            <person name="McMahon K.D."/>
            <person name="Konstantinidis K.T."/>
            <person name="Eloe-Fadrosh E.A."/>
            <person name="Kyrpides N.C."/>
            <person name="Woyke T."/>
        </authorList>
    </citation>
    <scope>NUCLEOTIDE SEQUENCE</scope>
    <source>
        <strain evidence="2">GVMAG-S-1062768-28</strain>
    </source>
</reference>
<dbReference type="PANTHER" id="PTHR43174:SF3">
    <property type="entry name" value="UDP-N-ACETYLGLUCOSAMINE 2-EPIMERASE"/>
    <property type="match status" value="1"/>
</dbReference>
<dbReference type="Pfam" id="PF02350">
    <property type="entry name" value="Epimerase_2"/>
    <property type="match status" value="1"/>
</dbReference>
<accession>A0A6C0JVL8</accession>